<sequence>MKDIIKMHFLKYFTILVLLVVQYSSQDDTTAYATTPECTSNCATRGSDFGTTQGPLSDSVTRKKRSFSLKTIKKTAKKLVDKAKDKAEDLVDKAKLKMKKVF</sequence>
<keyword evidence="2" id="KW-0732">Signal</keyword>
<evidence type="ECO:0000313" key="3">
    <source>
        <dbReference type="Proteomes" id="UP000046392"/>
    </source>
</evidence>
<keyword evidence="1" id="KW-0175">Coiled coil</keyword>
<dbReference type="Proteomes" id="UP000046392">
    <property type="component" value="Unplaced"/>
</dbReference>
<accession>A0A0N5BGF9</accession>
<protein>
    <submittedName>
        <fullName evidence="4">Uncharacterized protein</fullName>
    </submittedName>
</protein>
<evidence type="ECO:0000313" key="4">
    <source>
        <dbReference type="WBParaSite" id="SPAL_0000506600.1"/>
    </source>
</evidence>
<name>A0A0N5BGF9_STREA</name>
<evidence type="ECO:0000256" key="2">
    <source>
        <dbReference type="SAM" id="SignalP"/>
    </source>
</evidence>
<proteinExistence type="predicted"/>
<reference evidence="4" key="1">
    <citation type="submission" date="2017-02" db="UniProtKB">
        <authorList>
            <consortium name="WormBaseParasite"/>
        </authorList>
    </citation>
    <scope>IDENTIFICATION</scope>
</reference>
<organism evidence="3 4">
    <name type="scientific">Strongyloides papillosus</name>
    <name type="common">Intestinal threadworm</name>
    <dbReference type="NCBI Taxonomy" id="174720"/>
    <lineage>
        <taxon>Eukaryota</taxon>
        <taxon>Metazoa</taxon>
        <taxon>Ecdysozoa</taxon>
        <taxon>Nematoda</taxon>
        <taxon>Chromadorea</taxon>
        <taxon>Rhabditida</taxon>
        <taxon>Tylenchina</taxon>
        <taxon>Panagrolaimomorpha</taxon>
        <taxon>Strongyloidoidea</taxon>
        <taxon>Strongyloididae</taxon>
        <taxon>Strongyloides</taxon>
    </lineage>
</organism>
<feature type="coiled-coil region" evidence="1">
    <location>
        <begin position="73"/>
        <end position="100"/>
    </location>
</feature>
<feature type="signal peptide" evidence="2">
    <location>
        <begin position="1"/>
        <end position="25"/>
    </location>
</feature>
<dbReference type="WBParaSite" id="SPAL_0000506600.1">
    <property type="protein sequence ID" value="SPAL_0000506600.1"/>
    <property type="gene ID" value="SPAL_0000506600"/>
</dbReference>
<feature type="chain" id="PRO_5005894231" evidence="2">
    <location>
        <begin position="26"/>
        <end position="102"/>
    </location>
</feature>
<keyword evidence="3" id="KW-1185">Reference proteome</keyword>
<evidence type="ECO:0000256" key="1">
    <source>
        <dbReference type="SAM" id="Coils"/>
    </source>
</evidence>
<dbReference type="AlphaFoldDB" id="A0A0N5BGF9"/>